<organism evidence="2 3">
    <name type="scientific">Cryobacterium serini</name>
    <dbReference type="NCBI Taxonomy" id="1259201"/>
    <lineage>
        <taxon>Bacteria</taxon>
        <taxon>Bacillati</taxon>
        <taxon>Actinomycetota</taxon>
        <taxon>Actinomycetes</taxon>
        <taxon>Micrococcales</taxon>
        <taxon>Microbacteriaceae</taxon>
        <taxon>Cryobacterium</taxon>
    </lineage>
</organism>
<keyword evidence="1" id="KW-1133">Transmembrane helix</keyword>
<dbReference type="AlphaFoldDB" id="A0A4R9BPT4"/>
<accession>A0A4R9BPT4</accession>
<proteinExistence type="predicted"/>
<evidence type="ECO:0000313" key="3">
    <source>
        <dbReference type="Proteomes" id="UP000297626"/>
    </source>
</evidence>
<comment type="caution">
    <text evidence="2">The sequence shown here is derived from an EMBL/GenBank/DDBJ whole genome shotgun (WGS) entry which is preliminary data.</text>
</comment>
<evidence type="ECO:0000313" key="2">
    <source>
        <dbReference type="EMBL" id="TFD88393.1"/>
    </source>
</evidence>
<name>A0A4R9BPT4_9MICO</name>
<keyword evidence="1" id="KW-0812">Transmembrane</keyword>
<sequence>MPVIAGIFLVIGGGLGGIISFVTAKAADIRKAKRDDTQLWNERLLLRASEFLAARETAVHELRALQRIPTIPGSADAYNAQHHIYGLAIRAMVLKGQALALIAPTNVRIASKGFLPDLAQLESDKTANDIQLLNTFNQKNLDFIDMVREIVGVPEYTGATN</sequence>
<gene>
    <name evidence="2" type="ORF">E3T51_09245</name>
</gene>
<keyword evidence="3" id="KW-1185">Reference proteome</keyword>
<dbReference type="Proteomes" id="UP000297626">
    <property type="component" value="Unassembled WGS sequence"/>
</dbReference>
<reference evidence="2 3" key="1">
    <citation type="submission" date="2019-03" db="EMBL/GenBank/DDBJ databases">
        <title>Genomics of glacier-inhabiting Cryobacterium strains.</title>
        <authorList>
            <person name="Liu Q."/>
            <person name="Xin Y.-H."/>
        </authorList>
    </citation>
    <scope>NUCLEOTIDE SEQUENCE [LARGE SCALE GENOMIC DNA]</scope>
    <source>
        <strain evidence="2 3">Sr54</strain>
    </source>
</reference>
<evidence type="ECO:0000256" key="1">
    <source>
        <dbReference type="SAM" id="Phobius"/>
    </source>
</evidence>
<keyword evidence="1" id="KW-0472">Membrane</keyword>
<protein>
    <submittedName>
        <fullName evidence="2">Uncharacterized protein</fullName>
    </submittedName>
</protein>
<dbReference type="RefSeq" id="WP_134529584.1">
    <property type="nucleotide sequence ID" value="NZ_SOHN01000010.1"/>
</dbReference>
<dbReference type="EMBL" id="SOHN01000010">
    <property type="protein sequence ID" value="TFD88393.1"/>
    <property type="molecule type" value="Genomic_DNA"/>
</dbReference>
<feature type="transmembrane region" description="Helical" evidence="1">
    <location>
        <begin position="6"/>
        <end position="24"/>
    </location>
</feature>